<dbReference type="EMBL" id="AP018216">
    <property type="protein sequence ID" value="BAY70742.1"/>
    <property type="molecule type" value="Genomic_DNA"/>
</dbReference>
<name>A0A1Z4KP62_ANAVA</name>
<organism evidence="1 2">
    <name type="scientific">Trichormus variabilis NIES-23</name>
    <dbReference type="NCBI Taxonomy" id="1973479"/>
    <lineage>
        <taxon>Bacteria</taxon>
        <taxon>Bacillati</taxon>
        <taxon>Cyanobacteriota</taxon>
        <taxon>Cyanophyceae</taxon>
        <taxon>Nostocales</taxon>
        <taxon>Nostocaceae</taxon>
        <taxon>Trichormus</taxon>
    </lineage>
</organism>
<evidence type="ECO:0000313" key="2">
    <source>
        <dbReference type="Proteomes" id="UP000217507"/>
    </source>
</evidence>
<reference evidence="1 2" key="1">
    <citation type="submission" date="2017-06" db="EMBL/GenBank/DDBJ databases">
        <title>Genome sequencing of cyanobaciteial culture collection at National Institute for Environmental Studies (NIES).</title>
        <authorList>
            <person name="Hirose Y."/>
            <person name="Shimura Y."/>
            <person name="Fujisawa T."/>
            <person name="Nakamura Y."/>
            <person name="Kawachi M."/>
        </authorList>
    </citation>
    <scope>NUCLEOTIDE SEQUENCE [LARGE SCALE GENOMIC DNA]</scope>
    <source>
        <strain evidence="1 2">NIES-23</strain>
    </source>
</reference>
<accession>A0A1Z4KP62</accession>
<gene>
    <name evidence="1" type="ORF">NIES23_35500</name>
</gene>
<evidence type="ECO:0000313" key="1">
    <source>
        <dbReference type="EMBL" id="BAY70742.1"/>
    </source>
</evidence>
<proteinExistence type="predicted"/>
<protein>
    <submittedName>
        <fullName evidence="1">Uncharacterized protein</fullName>
    </submittedName>
</protein>
<dbReference type="Proteomes" id="UP000217507">
    <property type="component" value="Chromosome"/>
</dbReference>
<dbReference type="AlphaFoldDB" id="A0A1Z4KP62"/>
<sequence>MSCRVAYLRDSTTNKQQIYEQVNTTMSQNINLNKSQYLQDLSEQEQEIICGGYLFPNSNIFMQITNLLTTAKSQTSATEDDQTITSYQETIYHYTQITLVIASSKDDAESSFGNYF</sequence>